<protein>
    <recommendedName>
        <fullName evidence="4">2-methylisocitrate lyase</fullName>
    </recommendedName>
</protein>
<dbReference type="InterPro" id="IPR040442">
    <property type="entry name" value="Pyrv_kinase-like_dom_sf"/>
</dbReference>
<comment type="similarity">
    <text evidence="1">Belongs to the isocitrate lyase/PEP mutase superfamily. Methylisocitrate lyase family.</text>
</comment>
<dbReference type="PANTHER" id="PTHR42905:SF5">
    <property type="entry name" value="CARBOXYVINYL-CARBOXYPHOSPHONATE PHOSPHORYLMUTASE, CHLOROPLASTIC"/>
    <property type="match status" value="1"/>
</dbReference>
<sequence length="288" mass="31429">MKKTTVLRQLLNDKEILVAPGAHDALTARVIEKSGFKAVYMTGYGQAASVLGKPDIGLLSMTEMLDRARKFASAVDVPVIADGDTGFGNAITVMRTVEEYEAAGVAAIQLEDQVAPKRCGHMLGRKVVSLEEMVGKIEAAKAARKDPDFVIIARTDARTVFGIDEAIRRAKAYEAAGADVIFVESVENEEEMKRVNEELKVPTLANMVEGGRTPLLTNKELEDLGYNLVIYPTASTYVVAKAMFELMDALKADGTTAKSIDKMITFPEFNDLVGLGEYAKLEEKFVRE</sequence>
<dbReference type="Gene3D" id="3.20.20.60">
    <property type="entry name" value="Phosphoenolpyruvate-binding domains"/>
    <property type="match status" value="1"/>
</dbReference>
<dbReference type="RefSeq" id="WP_091732085.1">
    <property type="nucleotide sequence ID" value="NZ_FNQE01000033.1"/>
</dbReference>
<dbReference type="Proteomes" id="UP000198625">
    <property type="component" value="Unassembled WGS sequence"/>
</dbReference>
<dbReference type="GO" id="GO:0046421">
    <property type="term" value="F:methylisocitrate lyase activity"/>
    <property type="evidence" value="ECO:0007669"/>
    <property type="project" value="UniProtKB-ARBA"/>
</dbReference>
<evidence type="ECO:0000313" key="6">
    <source>
        <dbReference type="Proteomes" id="UP000198625"/>
    </source>
</evidence>
<reference evidence="5 6" key="1">
    <citation type="submission" date="2016-10" db="EMBL/GenBank/DDBJ databases">
        <authorList>
            <person name="de Groot N.N."/>
        </authorList>
    </citation>
    <scope>NUCLEOTIDE SEQUENCE [LARGE SCALE GENOMIC DNA]</scope>
    <source>
        <strain evidence="5 6">DSM 21650</strain>
    </source>
</reference>
<accession>A0A1H3RWX1</accession>
<keyword evidence="5" id="KW-0456">Lyase</keyword>
<evidence type="ECO:0000313" key="5">
    <source>
        <dbReference type="EMBL" id="SDZ30206.1"/>
    </source>
</evidence>
<evidence type="ECO:0000256" key="4">
    <source>
        <dbReference type="ARBA" id="ARBA00073849"/>
    </source>
</evidence>
<dbReference type="SUPFAM" id="SSF51621">
    <property type="entry name" value="Phosphoenolpyruvate/pyruvate domain"/>
    <property type="match status" value="1"/>
</dbReference>
<dbReference type="EMBL" id="FNQE01000033">
    <property type="protein sequence ID" value="SDZ30206.1"/>
    <property type="molecule type" value="Genomic_DNA"/>
</dbReference>
<name>A0A1H3RWX1_9FIRM</name>
<evidence type="ECO:0000256" key="1">
    <source>
        <dbReference type="ARBA" id="ARBA00009282"/>
    </source>
</evidence>
<dbReference type="Pfam" id="PF13714">
    <property type="entry name" value="PEP_mutase"/>
    <property type="match status" value="1"/>
</dbReference>
<evidence type="ECO:0000256" key="2">
    <source>
        <dbReference type="ARBA" id="ARBA00051150"/>
    </source>
</evidence>
<comment type="function">
    <text evidence="3">Involved in the methylcitric acid cycle. Catalyzes the cleavage of 2-methylisocitrate to yield pyruvate and succinate.</text>
</comment>
<comment type="catalytic activity">
    <reaction evidence="2">
        <text>3-hydroxybutane-1,2,3-tricarboxylate = pyruvate + succinate</text>
        <dbReference type="Rhea" id="RHEA:57504"/>
        <dbReference type="ChEBI" id="CHEBI:15361"/>
        <dbReference type="ChEBI" id="CHEBI:30031"/>
        <dbReference type="ChEBI" id="CHEBI:141790"/>
    </reaction>
</comment>
<dbReference type="InterPro" id="IPR015813">
    <property type="entry name" value="Pyrv/PenolPyrv_kinase-like_dom"/>
</dbReference>
<dbReference type="STRING" id="415015.SAMN05660462_02600"/>
<gene>
    <name evidence="5" type="ORF">SAMN05660462_02600</name>
</gene>
<keyword evidence="6" id="KW-1185">Reference proteome</keyword>
<dbReference type="InterPro" id="IPR018523">
    <property type="entry name" value="Isocitrate_lyase_ph_CS"/>
</dbReference>
<dbReference type="OrthoDB" id="8629576at2"/>
<dbReference type="FunFam" id="3.20.20.60:FF:000009">
    <property type="entry name" value="2-methylisocitrate lyase"/>
    <property type="match status" value="1"/>
</dbReference>
<dbReference type="AlphaFoldDB" id="A0A1H3RWX1"/>
<dbReference type="PANTHER" id="PTHR42905">
    <property type="entry name" value="PHOSPHOENOLPYRUVATE CARBOXYLASE"/>
    <property type="match status" value="1"/>
</dbReference>
<organism evidence="5 6">
    <name type="scientific">Proteiniborus ethanoligenes</name>
    <dbReference type="NCBI Taxonomy" id="415015"/>
    <lineage>
        <taxon>Bacteria</taxon>
        <taxon>Bacillati</taxon>
        <taxon>Bacillota</taxon>
        <taxon>Clostridia</taxon>
        <taxon>Eubacteriales</taxon>
        <taxon>Proteiniborus</taxon>
    </lineage>
</organism>
<dbReference type="CDD" id="cd00377">
    <property type="entry name" value="ICL_PEPM"/>
    <property type="match status" value="1"/>
</dbReference>
<evidence type="ECO:0000256" key="3">
    <source>
        <dbReference type="ARBA" id="ARBA00058526"/>
    </source>
</evidence>
<dbReference type="InterPro" id="IPR039556">
    <property type="entry name" value="ICL/PEPM"/>
</dbReference>
<dbReference type="PROSITE" id="PS00161">
    <property type="entry name" value="ISOCITRATE_LYASE"/>
    <property type="match status" value="1"/>
</dbReference>
<proteinExistence type="inferred from homology"/>